<reference evidence="3 4" key="1">
    <citation type="submission" date="2017-12" db="EMBL/GenBank/DDBJ databases">
        <title>Chromulinavorax destructans is a abundant pathogen of dominant heterotrophic picoflagllates.</title>
        <authorList>
            <person name="Deeg C.M."/>
            <person name="Zimmer M."/>
            <person name="Suttle C.A."/>
        </authorList>
    </citation>
    <scope>NUCLEOTIDE SEQUENCE [LARGE SCALE GENOMIC DNA]</scope>
    <source>
        <strain evidence="3 4">SeV1</strain>
    </source>
</reference>
<keyword evidence="2" id="KW-0732">Signal</keyword>
<organism evidence="3 4">
    <name type="scientific">Candidatus Chromulinivorax destructor</name>
    <dbReference type="NCBI Taxonomy" id="2066483"/>
    <lineage>
        <taxon>Bacteria</taxon>
        <taxon>Candidatus Babelota</taxon>
        <taxon>Candidatus Babeliae</taxon>
        <taxon>Candidatus Babeliales</taxon>
        <taxon>Candidatus Chromulinivoraceae</taxon>
        <taxon>Candidatus Chromulinivorax</taxon>
    </lineage>
</organism>
<evidence type="ECO:0000313" key="3">
    <source>
        <dbReference type="EMBL" id="AXK61137.1"/>
    </source>
</evidence>
<dbReference type="Proteomes" id="UP000254834">
    <property type="component" value="Chromosome"/>
</dbReference>
<evidence type="ECO:0000313" key="4">
    <source>
        <dbReference type="Proteomes" id="UP000254834"/>
    </source>
</evidence>
<protein>
    <submittedName>
        <fullName evidence="3">Uncharacterized protein</fullName>
    </submittedName>
</protein>
<feature type="compositionally biased region" description="Basic and acidic residues" evidence="1">
    <location>
        <begin position="128"/>
        <end position="138"/>
    </location>
</feature>
<feature type="region of interest" description="Disordered" evidence="1">
    <location>
        <begin position="114"/>
        <end position="156"/>
    </location>
</feature>
<gene>
    <name evidence="3" type="ORF">C0J27_05400</name>
</gene>
<dbReference type="RefSeq" id="WP_115586152.1">
    <property type="nucleotide sequence ID" value="NZ_CP025544.1"/>
</dbReference>
<sequence>MQKIYTLMLAISLIGLQASVVFAKNVKPTPDNTCIVVNKTVIQPLVPKQQVFIAENGNLGIYQANTGKAYIDENAYKKVSRVLITDSGKISKKPFRKAYLGMLVEDDKKYALFGRESDPEPINDAPDADVRTEEKIQEDFGSNFGSGRYTPNDKWD</sequence>
<dbReference type="EMBL" id="CP025544">
    <property type="protein sequence ID" value="AXK61137.1"/>
    <property type="molecule type" value="Genomic_DNA"/>
</dbReference>
<feature type="chain" id="PRO_5016863944" evidence="2">
    <location>
        <begin position="24"/>
        <end position="156"/>
    </location>
</feature>
<proteinExistence type="predicted"/>
<accession>A0A345ZCX0</accession>
<feature type="signal peptide" evidence="2">
    <location>
        <begin position="1"/>
        <end position="23"/>
    </location>
</feature>
<evidence type="ECO:0000256" key="1">
    <source>
        <dbReference type="SAM" id="MobiDB-lite"/>
    </source>
</evidence>
<name>A0A345ZCX0_9BACT</name>
<dbReference type="AlphaFoldDB" id="A0A345ZCX0"/>
<evidence type="ECO:0000256" key="2">
    <source>
        <dbReference type="SAM" id="SignalP"/>
    </source>
</evidence>
<keyword evidence="4" id="KW-1185">Reference proteome</keyword>
<dbReference type="KEGG" id="cdes:C0J27_05400"/>